<organism evidence="1 2">
    <name type="scientific">Gordonia effusa NBRC 100432</name>
    <dbReference type="NCBI Taxonomy" id="1077974"/>
    <lineage>
        <taxon>Bacteria</taxon>
        <taxon>Bacillati</taxon>
        <taxon>Actinomycetota</taxon>
        <taxon>Actinomycetes</taxon>
        <taxon>Mycobacteriales</taxon>
        <taxon>Gordoniaceae</taxon>
        <taxon>Gordonia</taxon>
    </lineage>
</organism>
<dbReference type="STRING" id="1077974.GOEFS_047_00140"/>
<evidence type="ECO:0000313" key="2">
    <source>
        <dbReference type="Proteomes" id="UP000035034"/>
    </source>
</evidence>
<evidence type="ECO:0008006" key="3">
    <source>
        <dbReference type="Google" id="ProtNLM"/>
    </source>
</evidence>
<sequence>MRLRLVIEIPQTRHGVYFREDILAHDYDDAAIARAVREQELIRVGTGAYAAAKDRYPDELHRMKAIAAWLGDVRAGNGDPGGVLSHISAAVVLGLDTLNPTLGRVHFTKPNSSGNIRANRHTHSALLRADEVTFVDGIMVTNLERTAVDIACVSKFPAALAVVDAALRRGADREVMRSTLAQVRRNGIRTARRAIESGSPLAESVGESWSRSQMITAGLRLPELQRSYDIRGNRWRVDFDWNGRLVGEFDGIKKYTKLLREGEESSDVVIREKLREDALTASGIKVLRWVFDDLRPGNVLVPMLSAQLDKLPKVL</sequence>
<gene>
    <name evidence="1" type="ORF">GOEFS_047_00140</name>
</gene>
<evidence type="ECO:0000313" key="1">
    <source>
        <dbReference type="EMBL" id="GAB18155.1"/>
    </source>
</evidence>
<dbReference type="AlphaFoldDB" id="H0QZA4"/>
<dbReference type="RefSeq" id="WP_007317492.1">
    <property type="nucleotide sequence ID" value="NZ_BAEH01000047.1"/>
</dbReference>
<protein>
    <recommendedName>
        <fullName evidence="3">AbiEi antitoxin C-terminal domain-containing protein</fullName>
    </recommendedName>
</protein>
<reference evidence="1 2" key="1">
    <citation type="submission" date="2011-12" db="EMBL/GenBank/DDBJ databases">
        <title>Whole genome shotgun sequence of Gordonia effusa NBRC 100432.</title>
        <authorList>
            <person name="Yoshida I."/>
            <person name="Takarada H."/>
            <person name="Hosoyama A."/>
            <person name="Tsuchikane K."/>
            <person name="Katsumata H."/>
            <person name="Yamazaki S."/>
            <person name="Fujita N."/>
        </authorList>
    </citation>
    <scope>NUCLEOTIDE SEQUENCE [LARGE SCALE GENOMIC DNA]</scope>
    <source>
        <strain evidence="1 2">NBRC 100432</strain>
    </source>
</reference>
<dbReference type="EMBL" id="BAEH01000047">
    <property type="protein sequence ID" value="GAB18155.1"/>
    <property type="molecule type" value="Genomic_DNA"/>
</dbReference>
<keyword evidence="2" id="KW-1185">Reference proteome</keyword>
<dbReference type="Proteomes" id="UP000035034">
    <property type="component" value="Unassembled WGS sequence"/>
</dbReference>
<comment type="caution">
    <text evidence="1">The sequence shown here is derived from an EMBL/GenBank/DDBJ whole genome shotgun (WGS) entry which is preliminary data.</text>
</comment>
<name>H0QZA4_9ACTN</name>
<accession>H0QZA4</accession>
<proteinExistence type="predicted"/>
<dbReference type="eggNOG" id="COG5340">
    <property type="taxonomic scope" value="Bacteria"/>
</dbReference>